<keyword evidence="7" id="KW-1185">Reference proteome</keyword>
<dbReference type="Pfam" id="PF03466">
    <property type="entry name" value="LysR_substrate"/>
    <property type="match status" value="1"/>
</dbReference>
<keyword evidence="2" id="KW-0805">Transcription regulation</keyword>
<comment type="similarity">
    <text evidence="1">Belongs to the LysR transcriptional regulatory family.</text>
</comment>
<comment type="caution">
    <text evidence="6">The sequence shown here is derived from an EMBL/GenBank/DDBJ whole genome shotgun (WGS) entry which is preliminary data.</text>
</comment>
<dbReference type="InterPro" id="IPR005119">
    <property type="entry name" value="LysR_subst-bd"/>
</dbReference>
<dbReference type="InterPro" id="IPR050389">
    <property type="entry name" value="LysR-type_TF"/>
</dbReference>
<dbReference type="PANTHER" id="PTHR30118">
    <property type="entry name" value="HTH-TYPE TRANSCRIPTIONAL REGULATOR LEUO-RELATED"/>
    <property type="match status" value="1"/>
</dbReference>
<dbReference type="Pfam" id="PF00126">
    <property type="entry name" value="HTH_1"/>
    <property type="match status" value="1"/>
</dbReference>
<gene>
    <name evidence="6" type="ORF">OVY01_00610</name>
</gene>
<evidence type="ECO:0000259" key="5">
    <source>
        <dbReference type="PROSITE" id="PS50931"/>
    </source>
</evidence>
<dbReference type="InterPro" id="IPR036388">
    <property type="entry name" value="WH-like_DNA-bd_sf"/>
</dbReference>
<dbReference type="InterPro" id="IPR036390">
    <property type="entry name" value="WH_DNA-bd_sf"/>
</dbReference>
<dbReference type="Gene3D" id="3.40.190.10">
    <property type="entry name" value="Periplasmic binding protein-like II"/>
    <property type="match status" value="2"/>
</dbReference>
<evidence type="ECO:0000313" key="7">
    <source>
        <dbReference type="Proteomes" id="UP001082899"/>
    </source>
</evidence>
<evidence type="ECO:0000313" key="6">
    <source>
        <dbReference type="EMBL" id="MCY0385764.1"/>
    </source>
</evidence>
<accession>A0ABT3ZGW3</accession>
<dbReference type="Proteomes" id="UP001082899">
    <property type="component" value="Unassembled WGS sequence"/>
</dbReference>
<dbReference type="SUPFAM" id="SSF46785">
    <property type="entry name" value="Winged helix' DNA-binding domain"/>
    <property type="match status" value="1"/>
</dbReference>
<sequence length="324" mass="36332">MSQQRETIDTYLLRVLDTVLTERSVTKAAILLNQSQPAISAALRRLRTITGDPLLVRGKNGMVPTEHGLRMLEPARRALHEIDQVISRQTAFDPATSVRAYRIACPDYLSTLFVPTLVSLFRALAPHATLDIHSLGPALDYEVALETGKVDVVVGNWPEPPEQLHLSNLFADRIVCLVSRRHPLAAQDALSVNDYLNAGHLAPTPYSVGQRGAIDLHLMRERLKRRVVVTLPYFNLVPYVLAESDLLFTTTQIFADHYVRLLPLKVLSAPPGFPAMRYYQLWHERTHRSDEVRWLRGLIADAAQRILANSSLAGQSVNERSLET</sequence>
<evidence type="ECO:0000256" key="1">
    <source>
        <dbReference type="ARBA" id="ARBA00009437"/>
    </source>
</evidence>
<dbReference type="CDD" id="cd08463">
    <property type="entry name" value="PBP2_DntR_like_4"/>
    <property type="match status" value="1"/>
</dbReference>
<reference evidence="6" key="1">
    <citation type="submission" date="2022-11" db="EMBL/GenBank/DDBJ databases">
        <title>Robbsia betulipollinis sp. nov., isolated from pollen of birch (Betula pendula).</title>
        <authorList>
            <person name="Shi H."/>
            <person name="Ambika Manirajan B."/>
            <person name="Ratering S."/>
            <person name="Geissler-Plaum R."/>
            <person name="Schnell S."/>
        </authorList>
    </citation>
    <scope>NUCLEOTIDE SEQUENCE</scope>
    <source>
        <strain evidence="6">Bb-Pol-6</strain>
    </source>
</reference>
<proteinExistence type="inferred from homology"/>
<evidence type="ECO:0000256" key="4">
    <source>
        <dbReference type="ARBA" id="ARBA00023163"/>
    </source>
</evidence>
<dbReference type="PRINTS" id="PR00039">
    <property type="entry name" value="HTHLYSR"/>
</dbReference>
<dbReference type="InterPro" id="IPR000847">
    <property type="entry name" value="LysR_HTH_N"/>
</dbReference>
<feature type="domain" description="HTH lysR-type" evidence="5">
    <location>
        <begin position="8"/>
        <end position="65"/>
    </location>
</feature>
<dbReference type="Gene3D" id="1.10.10.10">
    <property type="entry name" value="Winged helix-like DNA-binding domain superfamily/Winged helix DNA-binding domain"/>
    <property type="match status" value="1"/>
</dbReference>
<organism evidence="6 7">
    <name type="scientific">Robbsia betulipollinis</name>
    <dbReference type="NCBI Taxonomy" id="2981849"/>
    <lineage>
        <taxon>Bacteria</taxon>
        <taxon>Pseudomonadati</taxon>
        <taxon>Pseudomonadota</taxon>
        <taxon>Betaproteobacteria</taxon>
        <taxon>Burkholderiales</taxon>
        <taxon>Burkholderiaceae</taxon>
        <taxon>Robbsia</taxon>
    </lineage>
</organism>
<dbReference type="EMBL" id="JAPMXC010000001">
    <property type="protein sequence ID" value="MCY0385764.1"/>
    <property type="molecule type" value="Genomic_DNA"/>
</dbReference>
<dbReference type="PROSITE" id="PS50931">
    <property type="entry name" value="HTH_LYSR"/>
    <property type="match status" value="1"/>
</dbReference>
<dbReference type="SUPFAM" id="SSF53850">
    <property type="entry name" value="Periplasmic binding protein-like II"/>
    <property type="match status" value="1"/>
</dbReference>
<dbReference type="RefSeq" id="WP_267844884.1">
    <property type="nucleotide sequence ID" value="NZ_JAPMXC010000001.1"/>
</dbReference>
<evidence type="ECO:0000256" key="2">
    <source>
        <dbReference type="ARBA" id="ARBA00023015"/>
    </source>
</evidence>
<evidence type="ECO:0000256" key="3">
    <source>
        <dbReference type="ARBA" id="ARBA00023125"/>
    </source>
</evidence>
<dbReference type="PANTHER" id="PTHR30118:SF15">
    <property type="entry name" value="TRANSCRIPTIONAL REGULATORY PROTEIN"/>
    <property type="match status" value="1"/>
</dbReference>
<keyword evidence="3" id="KW-0238">DNA-binding</keyword>
<protein>
    <submittedName>
        <fullName evidence="6">LysR substrate-binding domain-containing protein</fullName>
    </submittedName>
</protein>
<keyword evidence="4" id="KW-0804">Transcription</keyword>
<name>A0ABT3ZGW3_9BURK</name>